<accession>A0A8J2K0Y1</accession>
<dbReference type="InterPro" id="IPR006569">
    <property type="entry name" value="CID_dom"/>
</dbReference>
<evidence type="ECO:0000259" key="2">
    <source>
        <dbReference type="PROSITE" id="PS51391"/>
    </source>
</evidence>
<dbReference type="Pfam" id="PF04818">
    <property type="entry name" value="CID"/>
    <property type="match status" value="1"/>
</dbReference>
<proteinExistence type="predicted"/>
<feature type="region of interest" description="Disordered" evidence="1">
    <location>
        <begin position="93"/>
        <end position="141"/>
    </location>
</feature>
<dbReference type="PROSITE" id="PS51391">
    <property type="entry name" value="CID"/>
    <property type="match status" value="1"/>
</dbReference>
<organism evidence="3 4">
    <name type="scientific">Allacma fusca</name>
    <dbReference type="NCBI Taxonomy" id="39272"/>
    <lineage>
        <taxon>Eukaryota</taxon>
        <taxon>Metazoa</taxon>
        <taxon>Ecdysozoa</taxon>
        <taxon>Arthropoda</taxon>
        <taxon>Hexapoda</taxon>
        <taxon>Collembola</taxon>
        <taxon>Symphypleona</taxon>
        <taxon>Sminthuridae</taxon>
        <taxon>Allacma</taxon>
    </lineage>
</organism>
<evidence type="ECO:0000313" key="4">
    <source>
        <dbReference type="Proteomes" id="UP000708208"/>
    </source>
</evidence>
<feature type="compositionally biased region" description="Acidic residues" evidence="1">
    <location>
        <begin position="93"/>
        <end position="102"/>
    </location>
</feature>
<dbReference type="AlphaFoldDB" id="A0A8J2K0Y1"/>
<feature type="non-terminal residue" evidence="3">
    <location>
        <position position="1"/>
    </location>
</feature>
<dbReference type="EMBL" id="CAJVCH010189056">
    <property type="protein sequence ID" value="CAG7730107.1"/>
    <property type="molecule type" value="Genomic_DNA"/>
</dbReference>
<feature type="domain" description="CID" evidence="2">
    <location>
        <begin position="1"/>
        <end position="127"/>
    </location>
</feature>
<comment type="caution">
    <text evidence="3">The sequence shown here is derived from an EMBL/GenBank/DDBJ whole genome shotgun (WGS) entry which is preliminary data.</text>
</comment>
<dbReference type="Proteomes" id="UP000708208">
    <property type="component" value="Unassembled WGS sequence"/>
</dbReference>
<evidence type="ECO:0000313" key="3">
    <source>
        <dbReference type="EMBL" id="CAG7730107.1"/>
    </source>
</evidence>
<name>A0A8J2K0Y1_9HEXA</name>
<protein>
    <recommendedName>
        <fullName evidence="2">CID domain-containing protein</fullName>
    </recommendedName>
</protein>
<reference evidence="3" key="1">
    <citation type="submission" date="2021-06" db="EMBL/GenBank/DDBJ databases">
        <authorList>
            <person name="Hodson N. C."/>
            <person name="Mongue J. A."/>
            <person name="Jaron S. K."/>
        </authorList>
    </citation>
    <scope>NUCLEOTIDE SEQUENCE</scope>
</reference>
<keyword evidence="4" id="KW-1185">Reference proteome</keyword>
<gene>
    <name evidence="3" type="ORF">AFUS01_LOCUS18778</name>
</gene>
<feature type="compositionally biased region" description="Low complexity" evidence="1">
    <location>
        <begin position="113"/>
        <end position="132"/>
    </location>
</feature>
<dbReference type="OrthoDB" id="79367at2759"/>
<sequence>CKSEYKIPSLYVIDSIIRQSRHQLGPEKDVFALRLARNLANTFVHLYKCPDDGKINLQQRATEAMQNNNNSSQAKNSQGSDFGQVHFKKELLDYDYDDDVEPNNENKGRTPGLSQQSKLSQQQQMSQAQPSLAEKKCFRRR</sequence>
<evidence type="ECO:0000256" key="1">
    <source>
        <dbReference type="SAM" id="MobiDB-lite"/>
    </source>
</evidence>